<gene>
    <name evidence="1" type="ORF">SAMN02910377_01523</name>
</gene>
<protein>
    <submittedName>
        <fullName evidence="1">Uncharacterized protein</fullName>
    </submittedName>
</protein>
<organism evidence="1 2">
    <name type="scientific">Pseudobutyrivibrio ruminis</name>
    <dbReference type="NCBI Taxonomy" id="46206"/>
    <lineage>
        <taxon>Bacteria</taxon>
        <taxon>Bacillati</taxon>
        <taxon>Bacillota</taxon>
        <taxon>Clostridia</taxon>
        <taxon>Lachnospirales</taxon>
        <taxon>Lachnospiraceae</taxon>
        <taxon>Pseudobutyrivibrio</taxon>
    </lineage>
</organism>
<accession>A0A1H7J2U5</accession>
<dbReference type="RefSeq" id="WP_074790724.1">
    <property type="nucleotide sequence ID" value="NZ_FNZX01000008.1"/>
</dbReference>
<sequence length="269" mass="31040">MRVFAIHDDEIDKNNPIGMLLYYERSNHFIIELCECLDEWNAPLLFASFVKKGIFTIPHQYAKLWVEERVIPSGRQNIGMILKNAKLTKYDECKLLWLSRGKSSQDSCYLKDVKEEEIPEWLVARQADNIYESFPYMDGRIICLLKNDTSMEVDLTKCIDEVPKLYSVIKNERLMSGLTVDSGGYGITFNGNIFVEKRILVENGVVLPIYAKVFDAFAKHCVINTTEACDILECTRQNLGYFVKQELLHPIKTDWKENVFLKGEVTSNT</sequence>
<evidence type="ECO:0000313" key="2">
    <source>
        <dbReference type="Proteomes" id="UP000182321"/>
    </source>
</evidence>
<dbReference type="AlphaFoldDB" id="A0A1H7J2U5"/>
<dbReference type="Proteomes" id="UP000182321">
    <property type="component" value="Unassembled WGS sequence"/>
</dbReference>
<reference evidence="2" key="1">
    <citation type="submission" date="2016-10" db="EMBL/GenBank/DDBJ databases">
        <authorList>
            <person name="Varghese N."/>
        </authorList>
    </citation>
    <scope>NUCLEOTIDE SEQUENCE [LARGE SCALE GENOMIC DNA]</scope>
    <source>
        <strain evidence="2">ACV-9</strain>
    </source>
</reference>
<evidence type="ECO:0000313" key="1">
    <source>
        <dbReference type="EMBL" id="SEK67445.1"/>
    </source>
</evidence>
<keyword evidence="2" id="KW-1185">Reference proteome</keyword>
<name>A0A1H7J2U5_9FIRM</name>
<proteinExistence type="predicted"/>
<dbReference type="EMBL" id="FNZX01000008">
    <property type="protein sequence ID" value="SEK67445.1"/>
    <property type="molecule type" value="Genomic_DNA"/>
</dbReference>